<organism evidence="2 3">
    <name type="scientific">Velamenicoccus archaeovorus</name>
    <dbReference type="NCBI Taxonomy" id="1930593"/>
    <lineage>
        <taxon>Bacteria</taxon>
        <taxon>Pseudomonadati</taxon>
        <taxon>Candidatus Omnitrophota</taxon>
        <taxon>Candidatus Velamenicoccus</taxon>
    </lineage>
</organism>
<keyword evidence="1" id="KW-0812">Transmembrane</keyword>
<dbReference type="EMBL" id="CP019384">
    <property type="protein sequence ID" value="QAT16572.1"/>
    <property type="molecule type" value="Genomic_DNA"/>
</dbReference>
<proteinExistence type="predicted"/>
<reference evidence="2 3" key="1">
    <citation type="submission" date="2017-01" db="EMBL/GenBank/DDBJ databases">
        <title>First insights into the biology of 'candidatus Vampirococcus archaeovorus'.</title>
        <authorList>
            <person name="Kizina J."/>
            <person name="Jordan S."/>
            <person name="Stueber K."/>
            <person name="Reinhardt R."/>
            <person name="Harder J."/>
        </authorList>
    </citation>
    <scope>NUCLEOTIDE SEQUENCE [LARGE SCALE GENOMIC DNA]</scope>
    <source>
        <strain evidence="2 3">LiM</strain>
    </source>
</reference>
<dbReference type="KEGG" id="vai:BU251_01920"/>
<dbReference type="Proteomes" id="UP000287243">
    <property type="component" value="Chromosome"/>
</dbReference>
<evidence type="ECO:0000256" key="1">
    <source>
        <dbReference type="SAM" id="Phobius"/>
    </source>
</evidence>
<evidence type="ECO:0000313" key="2">
    <source>
        <dbReference type="EMBL" id="QAT16572.1"/>
    </source>
</evidence>
<feature type="transmembrane region" description="Helical" evidence="1">
    <location>
        <begin position="22"/>
        <end position="42"/>
    </location>
</feature>
<protein>
    <recommendedName>
        <fullName evidence="4">Fibronectin type-III domain-containing protein</fullName>
    </recommendedName>
</protein>
<evidence type="ECO:0000313" key="3">
    <source>
        <dbReference type="Proteomes" id="UP000287243"/>
    </source>
</evidence>
<sequence length="167" mass="18757">MKGGYFIPPEAEEGGLMMRTKVLTWLAVVVGFVCLAGSFVAASDWPDLAPEPELLSPTGEVVNLADKKTLEFKWSPFIGRMWERQYYDFRLYKGRQTTEANQLIAKQIPKDQYSFTVDAGIFQDGEVYTWGLRQVYMDRKSEQAYSSFKVEKNAGSACPTGDAKAGE</sequence>
<dbReference type="AlphaFoldDB" id="A0A410P396"/>
<keyword evidence="1" id="KW-1133">Transmembrane helix</keyword>
<evidence type="ECO:0008006" key="4">
    <source>
        <dbReference type="Google" id="ProtNLM"/>
    </source>
</evidence>
<name>A0A410P396_VELA1</name>
<accession>A0A410P396</accession>
<keyword evidence="3" id="KW-1185">Reference proteome</keyword>
<keyword evidence="1" id="KW-0472">Membrane</keyword>
<gene>
    <name evidence="2" type="ORF">BU251_01920</name>
</gene>